<dbReference type="KEGG" id="ncb:C0V82_22095"/>
<sequence length="158" mass="16080">MEPMMTKFFAKTAAAALIAAAAVTPALAQNASGTIQLKGNVALSCTIAVQDLNQSLALKAGETAKTVGSVTETCNSGSGYKITLASANAGKLKSGNFTINYTVSYDNGSAGALTSQMVIDRATAQFGKKSDLKVTVPASDQYIAGDYADTVTVTIAAK</sequence>
<dbReference type="EMBL" id="CP025613">
    <property type="protein sequence ID" value="AUN33100.1"/>
    <property type="molecule type" value="Genomic_DNA"/>
</dbReference>
<protein>
    <recommendedName>
        <fullName evidence="2">Spore coat protein U/FanG domain-containing protein</fullName>
    </recommendedName>
</protein>
<evidence type="ECO:0000256" key="1">
    <source>
        <dbReference type="SAM" id="SignalP"/>
    </source>
</evidence>
<feature type="signal peptide" evidence="1">
    <location>
        <begin position="1"/>
        <end position="28"/>
    </location>
</feature>
<name>A0A2K9NJ37_9PROT</name>
<proteinExistence type="predicted"/>
<evidence type="ECO:0000313" key="3">
    <source>
        <dbReference type="EMBL" id="AUN33100.1"/>
    </source>
</evidence>
<dbReference type="InterPro" id="IPR007893">
    <property type="entry name" value="Spore_coat_U/FanG"/>
</dbReference>
<dbReference type="AlphaFoldDB" id="A0A2K9NJ37"/>
<geneLocation type="plasmid" evidence="3 4">
    <name>unnamed1</name>
</geneLocation>
<reference evidence="3 4" key="1">
    <citation type="submission" date="2017-12" db="EMBL/GenBank/DDBJ databases">
        <title>Genomes of bacteria within cyanobacterial aggregates.</title>
        <authorList>
            <person name="Cai H."/>
        </authorList>
    </citation>
    <scope>NUCLEOTIDE SEQUENCE [LARGE SCALE GENOMIC DNA]</scope>
    <source>
        <strain evidence="3 4">TH16</strain>
        <plasmid evidence="3 4">unnamed1</plasmid>
    </source>
</reference>
<dbReference type="OrthoDB" id="7357296at2"/>
<dbReference type="Proteomes" id="UP000234752">
    <property type="component" value="Plasmid unnamed1"/>
</dbReference>
<keyword evidence="3" id="KW-0614">Plasmid</keyword>
<feature type="domain" description="Spore coat protein U/FanG" evidence="2">
    <location>
        <begin position="33"/>
        <end position="154"/>
    </location>
</feature>
<evidence type="ECO:0000313" key="4">
    <source>
        <dbReference type="Proteomes" id="UP000234752"/>
    </source>
</evidence>
<gene>
    <name evidence="3" type="ORF">C0V82_22095</name>
</gene>
<keyword evidence="4" id="KW-1185">Reference proteome</keyword>
<feature type="chain" id="PRO_5014739693" description="Spore coat protein U/FanG domain-containing protein" evidence="1">
    <location>
        <begin position="29"/>
        <end position="158"/>
    </location>
</feature>
<organism evidence="3 4">
    <name type="scientific">Niveispirillum cyanobacteriorum</name>
    <dbReference type="NCBI Taxonomy" id="1612173"/>
    <lineage>
        <taxon>Bacteria</taxon>
        <taxon>Pseudomonadati</taxon>
        <taxon>Pseudomonadota</taxon>
        <taxon>Alphaproteobacteria</taxon>
        <taxon>Rhodospirillales</taxon>
        <taxon>Azospirillaceae</taxon>
        <taxon>Niveispirillum</taxon>
    </lineage>
</organism>
<accession>A0A2K9NJ37</accession>
<keyword evidence="1" id="KW-0732">Signal</keyword>
<evidence type="ECO:0000259" key="2">
    <source>
        <dbReference type="Pfam" id="PF05229"/>
    </source>
</evidence>
<dbReference type="Pfam" id="PF05229">
    <property type="entry name" value="SCPU"/>
    <property type="match status" value="1"/>
</dbReference>